<dbReference type="AlphaFoldDB" id="A0A9W3J962"/>
<evidence type="ECO:0000313" key="3">
    <source>
        <dbReference type="Proteomes" id="UP000005259"/>
    </source>
</evidence>
<keyword evidence="1" id="KW-0812">Transmembrane</keyword>
<dbReference type="EMBL" id="CP003752">
    <property type="protein sequence ID" value="AFQ16261.1"/>
    <property type="molecule type" value="Genomic_DNA"/>
</dbReference>
<accession>A0A9W3J962</accession>
<keyword evidence="1" id="KW-0472">Membrane</keyword>
<organism evidence="2 3">
    <name type="scientific">Bacillus thuringiensis HD-771</name>
    <dbReference type="NCBI Taxonomy" id="1218175"/>
    <lineage>
        <taxon>Bacteria</taxon>
        <taxon>Bacillati</taxon>
        <taxon>Bacillota</taxon>
        <taxon>Bacilli</taxon>
        <taxon>Bacillales</taxon>
        <taxon>Bacillaceae</taxon>
        <taxon>Bacillus</taxon>
        <taxon>Bacillus cereus group</taxon>
    </lineage>
</organism>
<sequence>MQFCNAKVEEVGNHFFFDMCIVFFLILEYYMEKEKKELKKYV</sequence>
<evidence type="ECO:0000313" key="2">
    <source>
        <dbReference type="EMBL" id="AFQ16261.1"/>
    </source>
</evidence>
<feature type="transmembrane region" description="Helical" evidence="1">
    <location>
        <begin position="12"/>
        <end position="31"/>
    </location>
</feature>
<gene>
    <name evidence="2" type="ORF">BTG_14045</name>
</gene>
<dbReference type="KEGG" id="bti:BTG_14045"/>
<protein>
    <submittedName>
        <fullName evidence="2">Uncharacterized protein</fullName>
    </submittedName>
</protein>
<dbReference type="Proteomes" id="UP000005259">
    <property type="component" value="Chromosome"/>
</dbReference>
<reference evidence="2 3" key="1">
    <citation type="submission" date="2012-08" db="EMBL/GenBank/DDBJ databases">
        <authorList>
            <person name="Doggett N."/>
            <person name="Teshima H."/>
            <person name="Bruce D."/>
            <person name="Detter J.C."/>
            <person name="Johnson S.L."/>
            <person name="Han C."/>
        </authorList>
    </citation>
    <scope>NUCLEOTIDE SEQUENCE [LARGE SCALE GENOMIC DNA]</scope>
    <source>
        <strain evidence="2 3">HD-771</strain>
    </source>
</reference>
<keyword evidence="1" id="KW-1133">Transmembrane helix</keyword>
<name>A0A9W3J962_BACTU</name>
<proteinExistence type="predicted"/>
<evidence type="ECO:0000256" key="1">
    <source>
        <dbReference type="SAM" id="Phobius"/>
    </source>
</evidence>